<feature type="transmembrane region" description="Helical" evidence="2">
    <location>
        <begin position="220"/>
        <end position="238"/>
    </location>
</feature>
<dbReference type="GO" id="GO:0004175">
    <property type="term" value="F:endopeptidase activity"/>
    <property type="evidence" value="ECO:0007669"/>
    <property type="project" value="UniProtKB-ARBA"/>
</dbReference>
<feature type="transmembrane region" description="Helical" evidence="2">
    <location>
        <begin position="340"/>
        <end position="360"/>
    </location>
</feature>
<keyword evidence="4" id="KW-0378">Hydrolase</keyword>
<feature type="transmembrane region" description="Helical" evidence="2">
    <location>
        <begin position="86"/>
        <end position="114"/>
    </location>
</feature>
<dbReference type="Pfam" id="PF02517">
    <property type="entry name" value="Rce1-like"/>
    <property type="match status" value="1"/>
</dbReference>
<dbReference type="InterPro" id="IPR052710">
    <property type="entry name" value="CAAX_protease"/>
</dbReference>
<feature type="transmembrane region" description="Helical" evidence="2">
    <location>
        <begin position="306"/>
        <end position="328"/>
    </location>
</feature>
<comment type="caution">
    <text evidence="4">The sequence shown here is derived from an EMBL/GenBank/DDBJ whole genome shotgun (WGS) entry which is preliminary data.</text>
</comment>
<evidence type="ECO:0000313" key="4">
    <source>
        <dbReference type="EMBL" id="TDP89119.1"/>
    </source>
</evidence>
<feature type="transmembrane region" description="Helical" evidence="2">
    <location>
        <begin position="178"/>
        <end position="200"/>
    </location>
</feature>
<keyword evidence="2" id="KW-0812">Transmembrane</keyword>
<dbReference type="InterPro" id="IPR003675">
    <property type="entry name" value="Rce1/LyrA-like_dom"/>
</dbReference>
<dbReference type="GO" id="GO:0006508">
    <property type="term" value="P:proteolysis"/>
    <property type="evidence" value="ECO:0007669"/>
    <property type="project" value="UniProtKB-KW"/>
</dbReference>
<evidence type="ECO:0000259" key="3">
    <source>
        <dbReference type="Pfam" id="PF02517"/>
    </source>
</evidence>
<reference evidence="4 5" key="1">
    <citation type="submission" date="2019-03" db="EMBL/GenBank/DDBJ databases">
        <title>Genomic analyses of the natural microbiome of Caenorhabditis elegans.</title>
        <authorList>
            <person name="Samuel B."/>
        </authorList>
    </citation>
    <scope>NUCLEOTIDE SEQUENCE [LARGE SCALE GENOMIC DNA]</scope>
    <source>
        <strain evidence="4 5">JUb18</strain>
    </source>
</reference>
<evidence type="ECO:0000256" key="1">
    <source>
        <dbReference type="SAM" id="MobiDB-lite"/>
    </source>
</evidence>
<dbReference type="PANTHER" id="PTHR36435">
    <property type="entry name" value="SLR1288 PROTEIN"/>
    <property type="match status" value="1"/>
</dbReference>
<dbReference type="EMBL" id="SNYA01000011">
    <property type="protein sequence ID" value="TDP89119.1"/>
    <property type="molecule type" value="Genomic_DNA"/>
</dbReference>
<feature type="transmembrane region" description="Helical" evidence="2">
    <location>
        <begin position="134"/>
        <end position="157"/>
    </location>
</feature>
<feature type="domain" description="CAAX prenyl protease 2/Lysostaphin resistance protein A-like" evidence="3">
    <location>
        <begin position="228"/>
        <end position="317"/>
    </location>
</feature>
<dbReference type="PANTHER" id="PTHR36435:SF1">
    <property type="entry name" value="CAAX AMINO TERMINAL PROTEASE FAMILY PROTEIN"/>
    <property type="match status" value="1"/>
</dbReference>
<sequence>MTSIGPDPTAQPEPGNPAAQVPPPPEQLPQHPAQPLPGQPAPAHPTAPPQWAWAQQPVQMRTVETEPLEYHRLLRGTQNYRWWKPLLLLLISGAYFGILTVLVSVLFVPIMLVFDPNYAMDVTTGASEMLDTQRPVSILLSMVSIIIMIPAVLLGMLTLGMRPIARVWSVATRIRWGFLGRLFGAAVLAVIVMNAAGIGFDFLLNPTAFTEPAGDAAKDFDVNAALLSLLFIVILVPFQATAEEVVFRGLFMQVIGSWLKNPWFAILIPSVAFALGHIYDIWGLTAVGLMGAVAAWLTWRTGGLEAAIAIHIVNNLVAFGFMTAGVGGETAQTAEGAGPGSLVGEVAGLAVFIWLALRIFRRGGHGRSRIDLIQVAAPSGALPGGAEPGQTPFGETSSVLPGATSPDSDAREGRN</sequence>
<dbReference type="Proteomes" id="UP000295601">
    <property type="component" value="Unassembled WGS sequence"/>
</dbReference>
<feature type="transmembrane region" description="Helical" evidence="2">
    <location>
        <begin position="281"/>
        <end position="299"/>
    </location>
</feature>
<keyword evidence="2" id="KW-0472">Membrane</keyword>
<feature type="region of interest" description="Disordered" evidence="1">
    <location>
        <begin position="381"/>
        <end position="415"/>
    </location>
</feature>
<accession>A0A4R6RQP1</accession>
<evidence type="ECO:0000256" key="2">
    <source>
        <dbReference type="SAM" id="Phobius"/>
    </source>
</evidence>
<feature type="transmembrane region" description="Helical" evidence="2">
    <location>
        <begin position="250"/>
        <end position="275"/>
    </location>
</feature>
<gene>
    <name evidence="4" type="ORF">EDF62_3440</name>
</gene>
<name>A0A4R6RQP1_9MICO</name>
<keyword evidence="2" id="KW-1133">Transmembrane helix</keyword>
<proteinExistence type="predicted"/>
<organism evidence="4 5">
    <name type="scientific">Leucobacter luti</name>
    <dbReference type="NCBI Taxonomy" id="340320"/>
    <lineage>
        <taxon>Bacteria</taxon>
        <taxon>Bacillati</taxon>
        <taxon>Actinomycetota</taxon>
        <taxon>Actinomycetes</taxon>
        <taxon>Micrococcales</taxon>
        <taxon>Microbacteriaceae</taxon>
        <taxon>Leucobacter</taxon>
    </lineage>
</organism>
<dbReference type="RefSeq" id="WP_133617915.1">
    <property type="nucleotide sequence ID" value="NZ_SNYA01000011.1"/>
</dbReference>
<dbReference type="OrthoDB" id="2680086at2"/>
<evidence type="ECO:0000313" key="5">
    <source>
        <dbReference type="Proteomes" id="UP000295601"/>
    </source>
</evidence>
<dbReference type="AlphaFoldDB" id="A0A4R6RQP1"/>
<dbReference type="GO" id="GO:0080120">
    <property type="term" value="P:CAAX-box protein maturation"/>
    <property type="evidence" value="ECO:0007669"/>
    <property type="project" value="UniProtKB-ARBA"/>
</dbReference>
<protein>
    <submittedName>
        <fullName evidence="4">Membrane protease YdiL (CAAX protease family)</fullName>
    </submittedName>
</protein>
<keyword evidence="4" id="KW-0645">Protease</keyword>
<keyword evidence="5" id="KW-1185">Reference proteome</keyword>
<feature type="compositionally biased region" description="Pro residues" evidence="1">
    <location>
        <begin position="9"/>
        <end position="48"/>
    </location>
</feature>
<feature type="region of interest" description="Disordered" evidence="1">
    <location>
        <begin position="1"/>
        <end position="51"/>
    </location>
</feature>